<evidence type="ECO:0000313" key="2">
    <source>
        <dbReference type="EMBL" id="MDV2620086.1"/>
    </source>
</evidence>
<feature type="transmembrane region" description="Helical" evidence="1">
    <location>
        <begin position="80"/>
        <end position="106"/>
    </location>
</feature>
<feature type="transmembrane region" description="Helical" evidence="1">
    <location>
        <begin position="47"/>
        <end position="68"/>
    </location>
</feature>
<dbReference type="RefSeq" id="WP_251904867.1">
    <property type="nucleotide sequence ID" value="NZ_JASGWY010000002.1"/>
</dbReference>
<name>A0ABD5GSQ3_9LACT</name>
<keyword evidence="1" id="KW-1133">Transmembrane helix</keyword>
<reference evidence="2 3" key="1">
    <citation type="submission" date="2023-10" db="EMBL/GenBank/DDBJ databases">
        <title>Production of high quality cheese from raw caw milk (raw cheese).</title>
        <authorList>
            <person name="Samouris G."/>
        </authorList>
    </citation>
    <scope>NUCLEOTIDE SEQUENCE [LARGE SCALE GENOMIC DNA]</scope>
    <source>
        <strain evidence="2 3">MRS-5</strain>
    </source>
</reference>
<dbReference type="AlphaFoldDB" id="A0ABD5GSQ3"/>
<keyword evidence="1" id="KW-0472">Membrane</keyword>
<organism evidence="2 3">
    <name type="scientific">Lactococcus lactis</name>
    <dbReference type="NCBI Taxonomy" id="1358"/>
    <lineage>
        <taxon>Bacteria</taxon>
        <taxon>Bacillati</taxon>
        <taxon>Bacillota</taxon>
        <taxon>Bacilli</taxon>
        <taxon>Lactobacillales</taxon>
        <taxon>Streptococcaceae</taxon>
        <taxon>Lactococcus</taxon>
    </lineage>
</organism>
<accession>A0ABD5GSQ3</accession>
<protein>
    <submittedName>
        <fullName evidence="2">Uncharacterized protein</fullName>
    </submittedName>
</protein>
<proteinExistence type="predicted"/>
<keyword evidence="1" id="KW-0812">Transmembrane</keyword>
<comment type="caution">
    <text evidence="2">The sequence shown here is derived from an EMBL/GenBank/DDBJ whole genome shotgun (WGS) entry which is preliminary data.</text>
</comment>
<dbReference type="EMBL" id="JAWHVN010000072">
    <property type="protein sequence ID" value="MDV2620086.1"/>
    <property type="molecule type" value="Genomic_DNA"/>
</dbReference>
<evidence type="ECO:0000313" key="3">
    <source>
        <dbReference type="Proteomes" id="UP001186159"/>
    </source>
</evidence>
<dbReference type="Proteomes" id="UP001186159">
    <property type="component" value="Unassembled WGS sequence"/>
</dbReference>
<gene>
    <name evidence="2" type="ORF">RZO27_13310</name>
</gene>
<evidence type="ECO:0000256" key="1">
    <source>
        <dbReference type="SAM" id="Phobius"/>
    </source>
</evidence>
<sequence>MKIRRILPALLVVWLWVSSPSFSHIKFMNASLRFVSDVLSKIIPIDWLVPVLLLLGIPTLSFIFYLYLYIKEKNNDLSMLYLILATLSFLSLMVFALITSIGLSYLL</sequence>